<organism evidence="1 2">
    <name type="scientific">Candidatus Similichlamydia laticola</name>
    <dbReference type="NCBI Taxonomy" id="2170265"/>
    <lineage>
        <taxon>Bacteria</taxon>
        <taxon>Pseudomonadati</taxon>
        <taxon>Chlamydiota</taxon>
        <taxon>Chlamydiia</taxon>
        <taxon>Parachlamydiales</taxon>
        <taxon>Candidatus Parilichlamydiaceae</taxon>
        <taxon>Candidatus Similichlamydia</taxon>
    </lineage>
</organism>
<evidence type="ECO:0000313" key="1">
    <source>
        <dbReference type="EMBL" id="RDB31485.1"/>
    </source>
</evidence>
<accession>A0A369KFL2</accession>
<dbReference type="AlphaFoldDB" id="A0A369KFL2"/>
<dbReference type="EMBL" id="QQBG01000014">
    <property type="protein sequence ID" value="RDB31485.1"/>
    <property type="molecule type" value="Genomic_DNA"/>
</dbReference>
<protein>
    <submittedName>
        <fullName evidence="1">Uncharacterized protein</fullName>
    </submittedName>
</protein>
<gene>
    <name evidence="1" type="ORF">HAT2_00411</name>
</gene>
<keyword evidence="2" id="KW-1185">Reference proteome</keyword>
<name>A0A369KFL2_9BACT</name>
<evidence type="ECO:0000313" key="2">
    <source>
        <dbReference type="Proteomes" id="UP000253816"/>
    </source>
</evidence>
<proteinExistence type="predicted"/>
<comment type="caution">
    <text evidence="1">The sequence shown here is derived from an EMBL/GenBank/DDBJ whole genome shotgun (WGS) entry which is preliminary data.</text>
</comment>
<dbReference type="Proteomes" id="UP000253816">
    <property type="component" value="Unassembled WGS sequence"/>
</dbReference>
<reference evidence="1 2" key="1">
    <citation type="submission" date="2018-07" db="EMBL/GenBank/DDBJ databases">
        <title>Comparative genomics of the Candidatus Parilichlamydiaceae reveals evidence of convergent evolution and genome reduction in the phylum Chlamydiae.</title>
        <authorList>
            <person name="Taylor-Brown A."/>
            <person name="Polkinghorne A."/>
        </authorList>
    </citation>
    <scope>NUCLEOTIDE SEQUENCE [LARGE SCALE GENOMIC DNA]</scope>
    <source>
        <strain evidence="1 2">Hat2</strain>
    </source>
</reference>
<sequence length="80" mass="9472">MLFYPLWERLMSWKGARPCLLLFRLSKEARLLLNLSGLFDLVPPSVTNRDLRLCILQRLVRSVYRHGVVLDNVKELSRYL</sequence>